<dbReference type="AlphaFoldDB" id="A0A1B2HTA2"/>
<dbReference type="OrthoDB" id="9803194at2"/>
<dbReference type="Proteomes" id="UP000093053">
    <property type="component" value="Chromosome"/>
</dbReference>
<proteinExistence type="predicted"/>
<reference evidence="2 3" key="1">
    <citation type="submission" date="2016-07" db="EMBL/GenBank/DDBJ databases">
        <title>Complete genome sequence of the Lentzea guizhouensis DHS C013.</title>
        <authorList>
            <person name="Cao C."/>
        </authorList>
    </citation>
    <scope>NUCLEOTIDE SEQUENCE [LARGE SCALE GENOMIC DNA]</scope>
    <source>
        <strain evidence="2 3">DHS C013</strain>
    </source>
</reference>
<gene>
    <name evidence="2" type="ORF">BBK82_37970</name>
</gene>
<organism evidence="2 3">
    <name type="scientific">Lentzea guizhouensis</name>
    <dbReference type="NCBI Taxonomy" id="1586287"/>
    <lineage>
        <taxon>Bacteria</taxon>
        <taxon>Bacillati</taxon>
        <taxon>Actinomycetota</taxon>
        <taxon>Actinomycetes</taxon>
        <taxon>Pseudonocardiales</taxon>
        <taxon>Pseudonocardiaceae</taxon>
        <taxon>Lentzea</taxon>
    </lineage>
</organism>
<sequence length="421" mass="45507">MTSNVRTAIPRFSLAERDRRWDLANAFMERRGLDALLVYGEHEDAGAMPLYFDTWFTNDRAGTTVLMPRGGEPLVLLPMPLYLLDRLEAERRGHDVWVSAPSIRVGRDAATLIAAFKDLGLSRARIGVVGLDPHIPWHPEGVIPFRLMHGLGTELPELEIVSVGSEFGLLLFQLSDEELEVVRYTARIGDAMVEAMVEATRPGASEAAVYTAGTAAALSYGTVVAGMHLWSGSEYAASGPPAWSYRPQEARIIQDGDVLMAEVFCNFGMRTSQHQVTIAVGEVHEDIEHAAHIANEAYRAGLDALRPGAAFGDIAEAMLAPVEAAGGWVRGPQVHALNPCVGLARIPANSLRVEGVEQYPDLPETPTMPRDLVLAKGMTFAFEPSCGFERHLVTVGGTVLVGDDGAEELNPHTAQLLRAGG</sequence>
<protein>
    <recommendedName>
        <fullName evidence="1">Peptidase M24 domain-containing protein</fullName>
    </recommendedName>
</protein>
<dbReference type="SUPFAM" id="SSF55920">
    <property type="entry name" value="Creatinase/aminopeptidase"/>
    <property type="match status" value="1"/>
</dbReference>
<dbReference type="KEGG" id="led:BBK82_37970"/>
<dbReference type="Gene3D" id="3.90.230.10">
    <property type="entry name" value="Creatinase/methionine aminopeptidase superfamily"/>
    <property type="match status" value="1"/>
</dbReference>
<dbReference type="InterPro" id="IPR036005">
    <property type="entry name" value="Creatinase/aminopeptidase-like"/>
</dbReference>
<dbReference type="SUPFAM" id="SSF53092">
    <property type="entry name" value="Creatinase/prolidase N-terminal domain"/>
    <property type="match status" value="1"/>
</dbReference>
<evidence type="ECO:0000259" key="1">
    <source>
        <dbReference type="Pfam" id="PF00557"/>
    </source>
</evidence>
<evidence type="ECO:0000313" key="2">
    <source>
        <dbReference type="EMBL" id="ANZ40915.1"/>
    </source>
</evidence>
<dbReference type="PANTHER" id="PTHR46112">
    <property type="entry name" value="AMINOPEPTIDASE"/>
    <property type="match status" value="1"/>
</dbReference>
<keyword evidence="3" id="KW-1185">Reference proteome</keyword>
<dbReference type="InterPro" id="IPR029149">
    <property type="entry name" value="Creatin/AminoP/Spt16_N"/>
</dbReference>
<dbReference type="CDD" id="cd01066">
    <property type="entry name" value="APP_MetAP"/>
    <property type="match status" value="1"/>
</dbReference>
<dbReference type="PANTHER" id="PTHR46112:SF2">
    <property type="entry name" value="XAA-PRO AMINOPEPTIDASE P-RELATED"/>
    <property type="match status" value="1"/>
</dbReference>
<evidence type="ECO:0000313" key="3">
    <source>
        <dbReference type="Proteomes" id="UP000093053"/>
    </source>
</evidence>
<name>A0A1B2HTA2_9PSEU</name>
<dbReference type="EMBL" id="CP016793">
    <property type="protein sequence ID" value="ANZ40915.1"/>
    <property type="molecule type" value="Genomic_DNA"/>
</dbReference>
<accession>A0A1B2HTA2</accession>
<feature type="domain" description="Peptidase M24" evidence="1">
    <location>
        <begin position="182"/>
        <end position="398"/>
    </location>
</feature>
<dbReference type="Pfam" id="PF00557">
    <property type="entry name" value="Peptidase_M24"/>
    <property type="match status" value="1"/>
</dbReference>
<dbReference type="STRING" id="1586287.BBK82_37970"/>
<dbReference type="InterPro" id="IPR000994">
    <property type="entry name" value="Pept_M24"/>
</dbReference>
<dbReference type="InterPro" id="IPR050659">
    <property type="entry name" value="Peptidase_M24B"/>
</dbReference>